<dbReference type="InterPro" id="IPR027785">
    <property type="entry name" value="UvrD-like_helicase_C"/>
</dbReference>
<evidence type="ECO:0000313" key="4">
    <source>
        <dbReference type="EMBL" id="ASP28161.1"/>
    </source>
</evidence>
<sequence length="739" mass="85492">MKKFKGKIYKYIFSSESGFGVALFSLFENPKKIIKIIGDISHMKKDYLYEISVQQFNDSSRNEVNFKVINIITVKDFENDPDSLIKYLSSSLFPTIGKGLATNLVNHFKTDVINKILLNKDSLIDIDGMNSVKAKILYDTLFELKNSFIDLFIEKNLKLDFFYKLNKNFNNYKDIEMVLKNDFYKFAYENNLTPFSEVDKVALAFGEELLSEKRISWLVHSVVKNMLFNSGDTYTDIEKIKSVLYKENLLDYTVPFQEIINKLVYAKNETILYFKDQKIYTKDSYEEEQCISEKLINILKLKKDNEFDEDYVLDKIKIIEDEFKIIKKIDNFKFNKEQLNSLLSFVNNNILIITGGPGTGKTTLIHAIVRLYEILYNKNKNDYSILAPTGRAASRIKEDSNSLYTSTIHRYLKYTGNNMFDVNEGNPIYTNLIVIDESSILGNQLFSKLLKGVKGIEKLVLIGDINQLPSVEYGNLYEDLIKSKKFKTEYLVANNRQSSENDIPVFANSVWNGVEDLSLKGYKNVIFDYDEDENKLLEKLKDYYIKYCPDKLEDSITGIQVIAPMYKNNLGINNLNNYIQSFKNNSSGVKVKKGNSQFKNNDKVIFNENNIKLMLFNGDVGYIKSITKVEEKINISLDFCLRDINVSVDLIKNLDLSYACSIHKTQGSEYDNVILVLDASNWSTLSFVDKRMIYTAITRAKKNLVILSNEKTFIKCASFLRESRKTTLIEYINYKLENF</sequence>
<keyword evidence="1" id="KW-0547">Nucleotide-binding</keyword>
<dbReference type="RefSeq" id="WP_094048645.1">
    <property type="nucleotide sequence ID" value="NZ_CP022535.1"/>
</dbReference>
<evidence type="ECO:0000259" key="3">
    <source>
        <dbReference type="SMART" id="SM00382"/>
    </source>
</evidence>
<dbReference type="Pfam" id="PF13538">
    <property type="entry name" value="UvrD_C_2"/>
    <property type="match status" value="1"/>
</dbReference>
<protein>
    <submittedName>
        <fullName evidence="4">Exodeoxyribonuclease V subunit alpha</fullName>
    </submittedName>
</protein>
<dbReference type="InterPro" id="IPR027417">
    <property type="entry name" value="P-loop_NTPase"/>
</dbReference>
<dbReference type="Pfam" id="PF14490">
    <property type="entry name" value="HHH_RecD2"/>
    <property type="match status" value="1"/>
</dbReference>
<proteinExistence type="predicted"/>
<dbReference type="GO" id="GO:0017116">
    <property type="term" value="F:single-stranded DNA helicase activity"/>
    <property type="evidence" value="ECO:0007669"/>
    <property type="project" value="TreeGrafter"/>
</dbReference>
<keyword evidence="2" id="KW-0067">ATP-binding</keyword>
<dbReference type="GO" id="GO:0009338">
    <property type="term" value="C:exodeoxyribonuclease V complex"/>
    <property type="evidence" value="ECO:0007669"/>
    <property type="project" value="TreeGrafter"/>
</dbReference>
<dbReference type="Gene3D" id="3.40.50.300">
    <property type="entry name" value="P-loop containing nucleotide triphosphate hydrolases"/>
    <property type="match status" value="2"/>
</dbReference>
<reference evidence="4 5" key="1">
    <citation type="submission" date="2017-07" db="EMBL/GenBank/DDBJ databases">
        <title>Complete genome sequence of Spiroplasma corruscae EC-1 (DSM 19793).</title>
        <authorList>
            <person name="Tsai Y.-M."/>
            <person name="Lo W.-S."/>
            <person name="Kuo C.-H."/>
        </authorList>
    </citation>
    <scope>NUCLEOTIDE SEQUENCE [LARGE SCALE GENOMIC DNA]</scope>
    <source>
        <strain evidence="4 5">EC-1</strain>
    </source>
</reference>
<dbReference type="InterPro" id="IPR050534">
    <property type="entry name" value="Coronavir_polyprotein_1ab"/>
</dbReference>
<keyword evidence="5" id="KW-1185">Reference proteome</keyword>
<accession>A0A222EP36</accession>
<dbReference type="PANTHER" id="PTHR43788">
    <property type="entry name" value="DNA2/NAM7 HELICASE FAMILY MEMBER"/>
    <property type="match status" value="1"/>
</dbReference>
<dbReference type="Gene3D" id="2.30.30.940">
    <property type="match status" value="1"/>
</dbReference>
<dbReference type="Pfam" id="PF13245">
    <property type="entry name" value="AAA_19"/>
    <property type="match status" value="1"/>
</dbReference>
<organism evidence="4 5">
    <name type="scientific">Spiroplasma corruscae</name>
    <dbReference type="NCBI Taxonomy" id="216934"/>
    <lineage>
        <taxon>Bacteria</taxon>
        <taxon>Bacillati</taxon>
        <taxon>Mycoplasmatota</taxon>
        <taxon>Mollicutes</taxon>
        <taxon>Entomoplasmatales</taxon>
        <taxon>Spiroplasmataceae</taxon>
        <taxon>Spiroplasma</taxon>
    </lineage>
</organism>
<dbReference type="Proteomes" id="UP000203229">
    <property type="component" value="Chromosome"/>
</dbReference>
<dbReference type="SUPFAM" id="SSF52540">
    <property type="entry name" value="P-loop containing nucleoside triphosphate hydrolases"/>
    <property type="match status" value="2"/>
</dbReference>
<gene>
    <name evidence="4" type="primary">recD</name>
    <name evidence="4" type="ORF">SCORR_v1c03870</name>
</gene>
<feature type="domain" description="AAA+ ATPase" evidence="3">
    <location>
        <begin position="347"/>
        <end position="516"/>
    </location>
</feature>
<evidence type="ECO:0000256" key="1">
    <source>
        <dbReference type="ARBA" id="ARBA00022741"/>
    </source>
</evidence>
<evidence type="ECO:0000256" key="2">
    <source>
        <dbReference type="ARBA" id="ARBA00022840"/>
    </source>
</evidence>
<dbReference type="CDD" id="cd18809">
    <property type="entry name" value="SF1_C_RecD"/>
    <property type="match status" value="1"/>
</dbReference>
<dbReference type="SMART" id="SM00382">
    <property type="entry name" value="AAA"/>
    <property type="match status" value="1"/>
</dbReference>
<dbReference type="InterPro" id="IPR029493">
    <property type="entry name" value="RecD2-like_HHH"/>
</dbReference>
<evidence type="ECO:0000313" key="5">
    <source>
        <dbReference type="Proteomes" id="UP000203229"/>
    </source>
</evidence>
<dbReference type="OrthoDB" id="9803432at2"/>
<name>A0A222EP36_9MOLU</name>
<dbReference type="GO" id="GO:0006310">
    <property type="term" value="P:DNA recombination"/>
    <property type="evidence" value="ECO:0007669"/>
    <property type="project" value="TreeGrafter"/>
</dbReference>
<dbReference type="KEGG" id="scou:SCORR_v1c03870"/>
<dbReference type="GO" id="GO:0005524">
    <property type="term" value="F:ATP binding"/>
    <property type="evidence" value="ECO:0007669"/>
    <property type="project" value="UniProtKB-KW"/>
</dbReference>
<dbReference type="AlphaFoldDB" id="A0A222EP36"/>
<dbReference type="InterPro" id="IPR003593">
    <property type="entry name" value="AAA+_ATPase"/>
</dbReference>
<dbReference type="PANTHER" id="PTHR43788:SF6">
    <property type="entry name" value="DNA HELICASE B"/>
    <property type="match status" value="1"/>
</dbReference>
<dbReference type="EMBL" id="CP022535">
    <property type="protein sequence ID" value="ASP28161.1"/>
    <property type="molecule type" value="Genomic_DNA"/>
</dbReference>